<dbReference type="SUPFAM" id="SSF110997">
    <property type="entry name" value="Sporulation related repeat"/>
    <property type="match status" value="1"/>
</dbReference>
<dbReference type="Pfam" id="PF05036">
    <property type="entry name" value="SPOR"/>
    <property type="match status" value="1"/>
</dbReference>
<dbReference type="RefSeq" id="WP_260747726.1">
    <property type="nucleotide sequence ID" value="NZ_CP092109.1"/>
</dbReference>
<dbReference type="PROSITE" id="PS51724">
    <property type="entry name" value="SPOR"/>
    <property type="match status" value="1"/>
</dbReference>
<evidence type="ECO:0000259" key="1">
    <source>
        <dbReference type="PROSITE" id="PS51724"/>
    </source>
</evidence>
<evidence type="ECO:0000313" key="3">
    <source>
        <dbReference type="Proteomes" id="UP001060414"/>
    </source>
</evidence>
<dbReference type="InterPro" id="IPR036680">
    <property type="entry name" value="SPOR-like_sf"/>
</dbReference>
<keyword evidence="3" id="KW-1185">Reference proteome</keyword>
<sequence length="281" mass="30194">MKLTTSRLAFAIAVTSLLGGCATVGPWDSQEVAQLKASDARMVAGDVVEVLVTEYAPGQTTFALSNGKPGSFGMALESQLRETGYAVAVDGEEKPLHALSLAYVLDELGQPGTYRVGVRVQPSYRMERLYQIDSAGQLVRGSGVTVRNGSGRSLNPVAVATNATPIREAVATPAPGPAFPAMPSTAERVSLDDYNRPDMETGWSVQVLAGANVDDLERNQARLERLGRESHIVKLGTLGRIQALRVGPFRSAEEARPVLREMRADRYADAFLIEPKRGGRQ</sequence>
<feature type="domain" description="SPOR" evidence="1">
    <location>
        <begin position="197"/>
        <end position="275"/>
    </location>
</feature>
<dbReference type="Proteomes" id="UP001060414">
    <property type="component" value="Chromosome"/>
</dbReference>
<organism evidence="2 3">
    <name type="scientific">Geoalkalibacter halelectricus</name>
    <dbReference type="NCBI Taxonomy" id="2847045"/>
    <lineage>
        <taxon>Bacteria</taxon>
        <taxon>Pseudomonadati</taxon>
        <taxon>Thermodesulfobacteriota</taxon>
        <taxon>Desulfuromonadia</taxon>
        <taxon>Desulfuromonadales</taxon>
        <taxon>Geoalkalibacteraceae</taxon>
        <taxon>Geoalkalibacter</taxon>
    </lineage>
</organism>
<dbReference type="Gene3D" id="3.30.70.1070">
    <property type="entry name" value="Sporulation related repeat"/>
    <property type="match status" value="1"/>
</dbReference>
<dbReference type="EMBL" id="CP092109">
    <property type="protein sequence ID" value="UWZ79372.1"/>
    <property type="molecule type" value="Genomic_DNA"/>
</dbReference>
<protein>
    <submittedName>
        <fullName evidence="2">SPOR domain-containing protein</fullName>
    </submittedName>
</protein>
<evidence type="ECO:0000313" key="2">
    <source>
        <dbReference type="EMBL" id="UWZ79372.1"/>
    </source>
</evidence>
<proteinExistence type="predicted"/>
<accession>A0ABY5ZN41</accession>
<dbReference type="PROSITE" id="PS51257">
    <property type="entry name" value="PROKAR_LIPOPROTEIN"/>
    <property type="match status" value="1"/>
</dbReference>
<name>A0ABY5ZN41_9BACT</name>
<dbReference type="InterPro" id="IPR010837">
    <property type="entry name" value="Conjugal_tfr_TrbH"/>
</dbReference>
<dbReference type="InterPro" id="IPR007730">
    <property type="entry name" value="SPOR-like_dom"/>
</dbReference>
<gene>
    <name evidence="2" type="ORF">L9S41_17070</name>
</gene>
<dbReference type="Pfam" id="PF07283">
    <property type="entry name" value="TrbH"/>
    <property type="match status" value="1"/>
</dbReference>
<reference evidence="2" key="1">
    <citation type="journal article" date="2022" name="Environ. Microbiol.">
        <title>Geoalkalibacter halelectricus SAP #1 sp. nov. possessing extracellular electron transfer and mineral#reducing capabilities from a haloalkaline environment.</title>
        <authorList>
            <person name="Yadav S."/>
            <person name="Singh R."/>
            <person name="Sundharam S.S."/>
            <person name="Chaudhary S."/>
            <person name="Krishnamurthi S."/>
            <person name="Patil S.A."/>
        </authorList>
    </citation>
    <scope>NUCLEOTIDE SEQUENCE</scope>
    <source>
        <strain evidence="2">SAP-1</strain>
    </source>
</reference>